<dbReference type="InterPro" id="IPR036397">
    <property type="entry name" value="RNaseH_sf"/>
</dbReference>
<dbReference type="EMBL" id="JABAYA010000034">
    <property type="protein sequence ID" value="KAF7728630.1"/>
    <property type="molecule type" value="Genomic_DNA"/>
</dbReference>
<dbReference type="Gene3D" id="3.30.420.10">
    <property type="entry name" value="Ribonuclease H-like superfamily/Ribonuclease H"/>
    <property type="match status" value="1"/>
</dbReference>
<gene>
    <name evidence="2" type="ORF">EC973_005857</name>
</gene>
<evidence type="ECO:0000313" key="2">
    <source>
        <dbReference type="EMBL" id="KAF7728630.1"/>
    </source>
</evidence>
<keyword evidence="3" id="KW-1185">Reference proteome</keyword>
<feature type="compositionally biased region" description="Acidic residues" evidence="1">
    <location>
        <begin position="389"/>
        <end position="410"/>
    </location>
</feature>
<protein>
    <submittedName>
        <fullName evidence="2">Uncharacterized protein</fullName>
    </submittedName>
</protein>
<proteinExistence type="predicted"/>
<name>A0A8H7BRW1_9FUNG</name>
<feature type="region of interest" description="Disordered" evidence="1">
    <location>
        <begin position="386"/>
        <end position="410"/>
    </location>
</feature>
<evidence type="ECO:0000256" key="1">
    <source>
        <dbReference type="SAM" id="MobiDB-lite"/>
    </source>
</evidence>
<sequence>MLSEHHHLRHDILEFQYLAFRQQKDLGDVTLPAFSTFDDPLGYAGFAPGAKYLTKVYNDFVEEKVVHYFQHTSSLPANIVHNDHSHKVNKHLCKLGGVKIFEGLFTMTNEMGEIRIQHFVPSTSMDYVKKSLDDVKLSLISFEHSMPKVLFTDKVDHDKKFFEMQFESLKEDIQAVRSTDPHKYLPILTLPESVTYTVHSTETQINDALTPLLEQLDDPAYNTTVGFDAEWTFNADTRSMWKPVAVVQVAYPSFGVRILKLSKLKSIPHTLLQLIACGRIRKTGRSISQDRIFDGRTVTKSRLVIDIERILVPGAMLQLTEGKHLSAFGQIPFRMICRLQCFRYRRHSIEQLPEQEDIPEISTAPSVAASYRDDITIEPDTNLPYALDYDIDDTPSEEAEEDESESEPESEEFVAQELDASVIDVDSQRLGRSLLDPIYTKAREQLRDTEANSIHTRMLQDAWHALKCISVPT</sequence>
<reference evidence="2" key="1">
    <citation type="submission" date="2020-01" db="EMBL/GenBank/DDBJ databases">
        <title>Genome Sequencing of Three Apophysomyces-Like Fungal Strains Confirms a Novel Fungal Genus in the Mucoromycota with divergent Burkholderia-like Endosymbiotic Bacteria.</title>
        <authorList>
            <person name="Stajich J.E."/>
            <person name="Macias A.M."/>
            <person name="Carter-House D."/>
            <person name="Lovett B."/>
            <person name="Kasson L.R."/>
            <person name="Berry K."/>
            <person name="Grigoriev I."/>
            <person name="Chang Y."/>
            <person name="Spatafora J."/>
            <person name="Kasson M.T."/>
        </authorList>
    </citation>
    <scope>NUCLEOTIDE SEQUENCE</scope>
    <source>
        <strain evidence="2">NRRL A-21654</strain>
    </source>
</reference>
<organism evidence="2 3">
    <name type="scientific">Apophysomyces ossiformis</name>
    <dbReference type="NCBI Taxonomy" id="679940"/>
    <lineage>
        <taxon>Eukaryota</taxon>
        <taxon>Fungi</taxon>
        <taxon>Fungi incertae sedis</taxon>
        <taxon>Mucoromycota</taxon>
        <taxon>Mucoromycotina</taxon>
        <taxon>Mucoromycetes</taxon>
        <taxon>Mucorales</taxon>
        <taxon>Mucorineae</taxon>
        <taxon>Mucoraceae</taxon>
        <taxon>Apophysomyces</taxon>
    </lineage>
</organism>
<comment type="caution">
    <text evidence="2">The sequence shown here is derived from an EMBL/GenBank/DDBJ whole genome shotgun (WGS) entry which is preliminary data.</text>
</comment>
<dbReference type="InterPro" id="IPR012337">
    <property type="entry name" value="RNaseH-like_sf"/>
</dbReference>
<dbReference type="OrthoDB" id="1920326at2759"/>
<dbReference type="SUPFAM" id="SSF53098">
    <property type="entry name" value="Ribonuclease H-like"/>
    <property type="match status" value="1"/>
</dbReference>
<dbReference type="GO" id="GO:0003676">
    <property type="term" value="F:nucleic acid binding"/>
    <property type="evidence" value="ECO:0007669"/>
    <property type="project" value="InterPro"/>
</dbReference>
<dbReference type="Proteomes" id="UP000605846">
    <property type="component" value="Unassembled WGS sequence"/>
</dbReference>
<accession>A0A8H7BRW1</accession>
<dbReference type="AlphaFoldDB" id="A0A8H7BRW1"/>
<evidence type="ECO:0000313" key="3">
    <source>
        <dbReference type="Proteomes" id="UP000605846"/>
    </source>
</evidence>